<dbReference type="GeneID" id="26158616"/>
<accession>A0AB37M857</accession>
<dbReference type="SUPFAM" id="SSF46894">
    <property type="entry name" value="C-terminal effector domain of the bipartite response regulators"/>
    <property type="match status" value="1"/>
</dbReference>
<protein>
    <submittedName>
        <fullName evidence="1">Helix-turn-helix transcriptional regulator</fullName>
    </submittedName>
</protein>
<gene>
    <name evidence="1" type="ORF">DWZ32_17645</name>
</gene>
<reference evidence="1 2" key="1">
    <citation type="submission" date="2018-08" db="EMBL/GenBank/DDBJ databases">
        <title>A genome reference for cultivated species of the human gut microbiota.</title>
        <authorList>
            <person name="Zou Y."/>
            <person name="Xue W."/>
            <person name="Luo G."/>
        </authorList>
    </citation>
    <scope>NUCLEOTIDE SEQUENCE [LARGE SCALE GENOMIC DNA]</scope>
    <source>
        <strain evidence="1 2">AF31-23</strain>
    </source>
</reference>
<evidence type="ECO:0000313" key="2">
    <source>
        <dbReference type="Proteomes" id="UP000286003"/>
    </source>
</evidence>
<proteinExistence type="predicted"/>
<dbReference type="EMBL" id="QRQM01000022">
    <property type="protein sequence ID" value="RHN04446.1"/>
    <property type="molecule type" value="Genomic_DNA"/>
</dbReference>
<evidence type="ECO:0000313" key="1">
    <source>
        <dbReference type="EMBL" id="RHN04446.1"/>
    </source>
</evidence>
<organism evidence="1 2">
    <name type="scientific">Bacteroides intestinalis</name>
    <dbReference type="NCBI Taxonomy" id="329854"/>
    <lineage>
        <taxon>Bacteria</taxon>
        <taxon>Pseudomonadati</taxon>
        <taxon>Bacteroidota</taxon>
        <taxon>Bacteroidia</taxon>
        <taxon>Bacteroidales</taxon>
        <taxon>Bacteroidaceae</taxon>
        <taxon>Bacteroides</taxon>
    </lineage>
</organism>
<dbReference type="InterPro" id="IPR016032">
    <property type="entry name" value="Sig_transdc_resp-reg_C-effctor"/>
</dbReference>
<sequence length="145" mass="16457">METYHDNWNACLLFRNKQLTKQLKDYQNASALAECSPSLLVSMGQLLCLHQHPSYGLVRDEAEWANLFTVIDMLYGDCLSETLSSYGLSMQELKLCYLVRARLGNKAIAVLFNITPRSVLKAKQRIKGKLALSATDCLDTYIQQY</sequence>
<dbReference type="GO" id="GO:0003677">
    <property type="term" value="F:DNA binding"/>
    <property type="evidence" value="ECO:0007669"/>
    <property type="project" value="InterPro"/>
</dbReference>
<dbReference type="RefSeq" id="WP_007661215.1">
    <property type="nucleotide sequence ID" value="NZ_DAWCKB010000241.1"/>
</dbReference>
<dbReference type="Proteomes" id="UP000286003">
    <property type="component" value="Unassembled WGS sequence"/>
</dbReference>
<comment type="caution">
    <text evidence="1">The sequence shown here is derived from an EMBL/GenBank/DDBJ whole genome shotgun (WGS) entry which is preliminary data.</text>
</comment>
<dbReference type="GO" id="GO:0006355">
    <property type="term" value="P:regulation of DNA-templated transcription"/>
    <property type="evidence" value="ECO:0007669"/>
    <property type="project" value="InterPro"/>
</dbReference>
<name>A0AB37M857_9BACE</name>
<dbReference type="AlphaFoldDB" id="A0AB37M857"/>